<reference evidence="1 2" key="1">
    <citation type="submission" date="2022-04" db="EMBL/GenBank/DDBJ databases">
        <title>Gracilibacillus sp. isolated from saltern.</title>
        <authorList>
            <person name="Won M."/>
            <person name="Lee C.-M."/>
            <person name="Woen H.-Y."/>
            <person name="Kwon S.-W."/>
        </authorList>
    </citation>
    <scope>NUCLEOTIDE SEQUENCE [LARGE SCALE GENOMIC DNA]</scope>
    <source>
        <strain evidence="1 2">SSWR10-1</strain>
    </source>
</reference>
<keyword evidence="2" id="KW-1185">Reference proteome</keyword>
<evidence type="ECO:0000313" key="2">
    <source>
        <dbReference type="Proteomes" id="UP000831782"/>
    </source>
</evidence>
<dbReference type="Pfam" id="PF19420">
    <property type="entry name" value="DDAH_eukar"/>
    <property type="match status" value="1"/>
</dbReference>
<proteinExistence type="predicted"/>
<dbReference type="EMBL" id="CP095072">
    <property type="protein sequence ID" value="UOQ48851.1"/>
    <property type="molecule type" value="Genomic_DNA"/>
</dbReference>
<dbReference type="PANTHER" id="PTHR47271">
    <property type="entry name" value="ARGININE DEIMINASE"/>
    <property type="match status" value="1"/>
</dbReference>
<dbReference type="RefSeq" id="WP_244720008.1">
    <property type="nucleotide sequence ID" value="NZ_CP095072.1"/>
</dbReference>
<protein>
    <submittedName>
        <fullName evidence="1">Arginine deiminase family protein</fullName>
    </submittedName>
</protein>
<dbReference type="Proteomes" id="UP000831782">
    <property type="component" value="Chromosome"/>
</dbReference>
<name>A0ABY4F334_9BACI</name>
<gene>
    <name evidence="1" type="ORF">MUN88_01540</name>
</gene>
<dbReference type="Gene3D" id="3.75.10.10">
    <property type="entry name" value="L-arginine/glycine Amidinotransferase, Chain A"/>
    <property type="match status" value="1"/>
</dbReference>
<dbReference type="SUPFAM" id="SSF55909">
    <property type="entry name" value="Pentein"/>
    <property type="match status" value="1"/>
</dbReference>
<organism evidence="1 2">
    <name type="scientific">Gracilibacillus caseinilyticus</name>
    <dbReference type="NCBI Taxonomy" id="2932256"/>
    <lineage>
        <taxon>Bacteria</taxon>
        <taxon>Bacillati</taxon>
        <taxon>Bacillota</taxon>
        <taxon>Bacilli</taxon>
        <taxon>Bacillales</taxon>
        <taxon>Bacillaceae</taxon>
        <taxon>Gracilibacillus</taxon>
    </lineage>
</organism>
<evidence type="ECO:0000313" key="1">
    <source>
        <dbReference type="EMBL" id="UOQ48851.1"/>
    </source>
</evidence>
<dbReference type="PANTHER" id="PTHR47271:SF2">
    <property type="entry name" value="ARGININE DEIMINASE"/>
    <property type="match status" value="1"/>
</dbReference>
<accession>A0ABY4F334</accession>
<sequence>MIKQHNEYDRLKQVIVCPPQYMEIKKVINETQKFYEDENIDIPIAMKQHQHFIETLRKHQVNVLELPADPNLNEQVFTRDIGFTIGNTLYTAEMSRDIRKAEVNTLQQLLDEHQIPYSPALGGSIEGGDVVVAGDHVWVGVSKRTDESAIVELQKSLPDRKVNPLQIREDILHLDCCFNLVSETTGLIYPQAFSEEDLAKLRQHYDLIEVTEEEQFSLGTNVFSIGDYKVISLPVNKQVNQNLTDKGFDVIEVDFSEIIKSGGSFRCCTFPIERA</sequence>